<keyword evidence="2" id="KW-1185">Reference proteome</keyword>
<accession>A0A931BJH9</accession>
<dbReference type="EMBL" id="JADQDP010000001">
    <property type="protein sequence ID" value="MBF9140620.1"/>
    <property type="molecule type" value="Genomic_DNA"/>
</dbReference>
<gene>
    <name evidence="1" type="ORF">I2I01_03180</name>
</gene>
<protein>
    <submittedName>
        <fullName evidence="1">Uncharacterized protein</fullName>
    </submittedName>
</protein>
<evidence type="ECO:0000313" key="2">
    <source>
        <dbReference type="Proteomes" id="UP000645610"/>
    </source>
</evidence>
<name>A0A931BJH9_9BACT</name>
<reference evidence="1 2" key="1">
    <citation type="submission" date="2020-11" db="EMBL/GenBank/DDBJ databases">
        <authorList>
            <person name="Kim M.K."/>
        </authorList>
    </citation>
    <scope>NUCLEOTIDE SEQUENCE [LARGE SCALE GENOMIC DNA]</scope>
    <source>
        <strain evidence="1 2">BT439</strain>
    </source>
</reference>
<sequence>MFDFLQKLFRPQRAKAQAPWRAVKLTPGQAKRHARWVEQRVFLNWLGPYYKAYHLRKGGAAGSRGLRVELLAEKGRRGALLFYDPSIGPGNFRHFFEHLGERLLAQGYHRACADRGTRRGAGHTEITLKQLFKPNPTDCPHTGHCNQRFGLITIDLVAVDGAPFFIRLASNAVFDPCFTPARPFEELLSNLLDAPPADADAQARIREFHDTF</sequence>
<dbReference type="RefSeq" id="WP_196284961.1">
    <property type="nucleotide sequence ID" value="NZ_JADQDP010000001.1"/>
</dbReference>
<organism evidence="1 2">
    <name type="scientific">Hymenobacter properus</name>
    <dbReference type="NCBI Taxonomy" id="2791026"/>
    <lineage>
        <taxon>Bacteria</taxon>
        <taxon>Pseudomonadati</taxon>
        <taxon>Bacteroidota</taxon>
        <taxon>Cytophagia</taxon>
        <taxon>Cytophagales</taxon>
        <taxon>Hymenobacteraceae</taxon>
        <taxon>Hymenobacter</taxon>
    </lineage>
</organism>
<evidence type="ECO:0000313" key="1">
    <source>
        <dbReference type="EMBL" id="MBF9140620.1"/>
    </source>
</evidence>
<proteinExistence type="predicted"/>
<dbReference type="AlphaFoldDB" id="A0A931BJH9"/>
<dbReference type="Proteomes" id="UP000645610">
    <property type="component" value="Unassembled WGS sequence"/>
</dbReference>
<comment type="caution">
    <text evidence="1">The sequence shown here is derived from an EMBL/GenBank/DDBJ whole genome shotgun (WGS) entry which is preliminary data.</text>
</comment>